<dbReference type="Proteomes" id="UP000076296">
    <property type="component" value="Unassembled WGS sequence"/>
</dbReference>
<feature type="region of interest" description="Disordered" evidence="1">
    <location>
        <begin position="1"/>
        <end position="57"/>
    </location>
</feature>
<evidence type="ECO:0000256" key="1">
    <source>
        <dbReference type="SAM" id="MobiDB-lite"/>
    </source>
</evidence>
<sequence>MSPHGPQYITTGAPSDRELPRGRPQRRVGPRNQGRRERVHRGGRGPAGGRGEEPRGL</sequence>
<reference evidence="2 3" key="1">
    <citation type="submission" date="2016-01" db="EMBL/GenBank/DDBJ databases">
        <title>Draft sequences of Acinetobacter baumannii isolates from wounded military personnel.</title>
        <authorList>
            <person name="Arivett B.A."/>
            <person name="Fiester S.E."/>
            <person name="Ream D.C."/>
            <person name="Actis L.A."/>
        </authorList>
    </citation>
    <scope>NUCLEOTIDE SEQUENCE [LARGE SCALE GENOMIC DNA]</scope>
    <source>
        <strain evidence="2 3">AB2828</strain>
    </source>
</reference>
<dbReference type="AlphaFoldDB" id="A0AAJ0QTJ9"/>
<dbReference type="EMBL" id="LRDT01000079">
    <property type="protein sequence ID" value="KZA08335.1"/>
    <property type="molecule type" value="Genomic_DNA"/>
</dbReference>
<proteinExistence type="predicted"/>
<gene>
    <name evidence="2" type="ORF">LV35_04180</name>
</gene>
<comment type="caution">
    <text evidence="2">The sequence shown here is derived from an EMBL/GenBank/DDBJ whole genome shotgun (WGS) entry which is preliminary data.</text>
</comment>
<name>A0AAJ0QTJ9_ACIBA</name>
<evidence type="ECO:0000313" key="3">
    <source>
        <dbReference type="Proteomes" id="UP000076296"/>
    </source>
</evidence>
<accession>A0AAJ0QTJ9</accession>
<protein>
    <submittedName>
        <fullName evidence="2">Uncharacterized protein</fullName>
    </submittedName>
</protein>
<organism evidence="2 3">
    <name type="scientific">Acinetobacter baumannii</name>
    <dbReference type="NCBI Taxonomy" id="470"/>
    <lineage>
        <taxon>Bacteria</taxon>
        <taxon>Pseudomonadati</taxon>
        <taxon>Pseudomonadota</taxon>
        <taxon>Gammaproteobacteria</taxon>
        <taxon>Moraxellales</taxon>
        <taxon>Moraxellaceae</taxon>
        <taxon>Acinetobacter</taxon>
        <taxon>Acinetobacter calcoaceticus/baumannii complex</taxon>
    </lineage>
</organism>
<evidence type="ECO:0000313" key="2">
    <source>
        <dbReference type="EMBL" id="KZA08335.1"/>
    </source>
</evidence>